<dbReference type="PROSITE" id="PS51788">
    <property type="entry name" value="CULT"/>
    <property type="match status" value="1"/>
</dbReference>
<feature type="domain" description="CULT" evidence="2">
    <location>
        <begin position="45"/>
        <end position="145"/>
    </location>
</feature>
<gene>
    <name evidence="3" type="ordered locus">Despr_2577</name>
</gene>
<dbReference type="Gene3D" id="2.170.150.20">
    <property type="entry name" value="Peptide methionine sulfoxide reductase"/>
    <property type="match status" value="1"/>
</dbReference>
<dbReference type="InterPro" id="IPR034750">
    <property type="entry name" value="CULT"/>
</dbReference>
<dbReference type="EMBL" id="CP002364">
    <property type="protein sequence ID" value="ADW18713.1"/>
    <property type="molecule type" value="Genomic_DNA"/>
</dbReference>
<dbReference type="CDD" id="cd15777">
    <property type="entry name" value="CRBN_C_like"/>
    <property type="match status" value="1"/>
</dbReference>
<dbReference type="KEGG" id="dpr:Despr_2577"/>
<evidence type="ECO:0000256" key="1">
    <source>
        <dbReference type="SAM" id="MobiDB-lite"/>
    </source>
</evidence>
<protein>
    <recommendedName>
        <fullName evidence="2">CULT domain-containing protein</fullName>
    </recommendedName>
</protein>
<dbReference type="FunFam" id="2.170.150.20:FF:000007">
    <property type="entry name" value="Protein cereblon"/>
    <property type="match status" value="1"/>
</dbReference>
<evidence type="ECO:0000313" key="4">
    <source>
        <dbReference type="Proteomes" id="UP000006365"/>
    </source>
</evidence>
<dbReference type="Proteomes" id="UP000006365">
    <property type="component" value="Chromosome"/>
</dbReference>
<accession>A0A7U3YNX1</accession>
<evidence type="ECO:0000259" key="2">
    <source>
        <dbReference type="PROSITE" id="PS51788"/>
    </source>
</evidence>
<organism evidence="3 4">
    <name type="scientific">Desulfobulbus propionicus (strain ATCC 33891 / DSM 2032 / VKM B-1956 / 1pr3)</name>
    <dbReference type="NCBI Taxonomy" id="577650"/>
    <lineage>
        <taxon>Bacteria</taxon>
        <taxon>Pseudomonadati</taxon>
        <taxon>Thermodesulfobacteriota</taxon>
        <taxon>Desulfobulbia</taxon>
        <taxon>Desulfobulbales</taxon>
        <taxon>Desulfobulbaceae</taxon>
        <taxon>Desulfobulbus</taxon>
    </lineage>
</organism>
<reference evidence="3 4" key="1">
    <citation type="journal article" date="2011" name="Stand. Genomic Sci.">
        <title>Complete genome sequence of Desulfobulbus propionicus type strain (1pr3).</title>
        <authorList>
            <person name="Pagani I."/>
            <person name="Lapidus A."/>
            <person name="Nolan M."/>
            <person name="Lucas S."/>
            <person name="Hammon N."/>
            <person name="Deshpande S."/>
            <person name="Cheng J.F."/>
            <person name="Chertkov O."/>
            <person name="Davenport K."/>
            <person name="Tapia R."/>
            <person name="Han C."/>
            <person name="Goodwin L."/>
            <person name="Pitluck S."/>
            <person name="Liolios K."/>
            <person name="Mavromatis K."/>
            <person name="Ivanova N."/>
            <person name="Mikhailova N."/>
            <person name="Pati A."/>
            <person name="Chen A."/>
            <person name="Palaniappan K."/>
            <person name="Land M."/>
            <person name="Hauser L."/>
            <person name="Chang Y.J."/>
            <person name="Jeffries C.D."/>
            <person name="Detter J.C."/>
            <person name="Brambilla E."/>
            <person name="Kannan K.P."/>
            <person name="Djao O.D."/>
            <person name="Rohde M."/>
            <person name="Pukall R."/>
            <person name="Spring S."/>
            <person name="Goker M."/>
            <person name="Sikorski J."/>
            <person name="Woyke T."/>
            <person name="Bristow J."/>
            <person name="Eisen J.A."/>
            <person name="Markowitz V."/>
            <person name="Hugenholtz P."/>
            <person name="Kyrpides N.C."/>
            <person name="Klenk H.P."/>
        </authorList>
    </citation>
    <scope>NUCLEOTIDE SEQUENCE [LARGE SCALE GENOMIC DNA]</scope>
    <source>
        <strain evidence="4">ATCC 33891 / DSM 2032 / 1pr3</strain>
    </source>
</reference>
<name>A0A7U3YNX1_DESPD</name>
<sequence length="145" mass="16212">MRLSPPIGISRDNRRTEQRCRGIQLPSSKGKRSAATRSDRQPEEKENIVCAVCGAAITHRDHVIRVNNRHEHAFFNPTGIAFLIRCFHTAPGVAVWAEPSTAFTWFPGYCWQIVLCAACQSHLGWLFSPMAGGRSFYGLIADRLS</sequence>
<feature type="region of interest" description="Disordered" evidence="1">
    <location>
        <begin position="23"/>
        <end position="44"/>
    </location>
</feature>
<proteinExistence type="predicted"/>
<dbReference type="AlphaFoldDB" id="A0A7U3YNX1"/>
<keyword evidence="4" id="KW-1185">Reference proteome</keyword>
<evidence type="ECO:0000313" key="3">
    <source>
        <dbReference type="EMBL" id="ADW18713.1"/>
    </source>
</evidence>